<comment type="cofactor">
    <cofactor evidence="2 5 6">
        <name>pyridoxal 5'-phosphate</name>
        <dbReference type="ChEBI" id="CHEBI:597326"/>
    </cofactor>
</comment>
<dbReference type="GO" id="GO:0008784">
    <property type="term" value="F:alanine racemase activity"/>
    <property type="evidence" value="ECO:0007669"/>
    <property type="project" value="UniProtKB-UniRule"/>
</dbReference>
<dbReference type="FunCoup" id="A0A2S8STA3">
    <property type="interactions" value="300"/>
</dbReference>
<dbReference type="FunFam" id="3.20.20.10:FF:000002">
    <property type="entry name" value="Alanine racemase"/>
    <property type="match status" value="1"/>
</dbReference>
<gene>
    <name evidence="9" type="ORF">B1R32_10756</name>
</gene>
<dbReference type="InterPro" id="IPR009006">
    <property type="entry name" value="Ala_racemase/Decarboxylase_C"/>
</dbReference>
<evidence type="ECO:0000256" key="3">
    <source>
        <dbReference type="ARBA" id="ARBA00022898"/>
    </source>
</evidence>
<dbReference type="AlphaFoldDB" id="A0A2S8STA3"/>
<dbReference type="SMART" id="SM01005">
    <property type="entry name" value="Ala_racemase_C"/>
    <property type="match status" value="1"/>
</dbReference>
<dbReference type="EC" id="5.1.1.1" evidence="5"/>
<sequence length="376" mass="41054">MNPHFSRPNWAQIDLDALRHNARALARHVAPARLIAVVKAGAYGHGALEIARVLQKMKEVQMLAVASVDEARLLREGGICAPILLFGALLPNETSEVVRLDLTPTVWTSEIACALETAMKNENRRLKIHFKVDTGMHRLGANWCQATRAFEEVSRFENLEIAAVYTHFACADEECADDFTALQLRRFNEFCASCELSESVLKHAANSAGALRFRAAHFDLVRPGIALYGANPCLDLAPDLELRPVMTWRARITALQNVAKGEGVSYGQTWTAPRDSQIAILPAGYADGYARSLSNCGEVQIGGKIARVVGRVTMDQILVDVTGLEAQIGDVATLWGEGFRVEDVAARAGTIAYELLCAVSPRVPRVYIGDSTKNEA</sequence>
<dbReference type="InParanoid" id="A0A2S8STA3"/>
<dbReference type="Pfam" id="PF00842">
    <property type="entry name" value="Ala_racemase_C"/>
    <property type="match status" value="1"/>
</dbReference>
<evidence type="ECO:0000256" key="1">
    <source>
        <dbReference type="ARBA" id="ARBA00000316"/>
    </source>
</evidence>
<reference evidence="9 10" key="1">
    <citation type="journal article" date="2018" name="Syst. Appl. Microbiol.">
        <title>Abditibacterium utsteinense sp. nov., the first cultivated member of candidate phylum FBP, isolated from ice-free Antarctic soil samples.</title>
        <authorList>
            <person name="Tahon G."/>
            <person name="Tytgat B."/>
            <person name="Lebbe L."/>
            <person name="Carlier A."/>
            <person name="Willems A."/>
        </authorList>
    </citation>
    <scope>NUCLEOTIDE SEQUENCE [LARGE SCALE GENOMIC DNA]</scope>
    <source>
        <strain evidence="9 10">LMG 29911</strain>
    </source>
</reference>
<dbReference type="PRINTS" id="PR00992">
    <property type="entry name" value="ALARACEMASE"/>
</dbReference>
<dbReference type="RefSeq" id="WP_157947604.1">
    <property type="nucleotide sequence ID" value="NZ_NIGF01000007.1"/>
</dbReference>
<comment type="similarity">
    <text evidence="5">Belongs to the alanine racemase family.</text>
</comment>
<evidence type="ECO:0000313" key="10">
    <source>
        <dbReference type="Proteomes" id="UP000237684"/>
    </source>
</evidence>
<keyword evidence="3 5" id="KW-0663">Pyridoxal phosphate</keyword>
<protein>
    <recommendedName>
        <fullName evidence="5">Alanine racemase</fullName>
        <ecNumber evidence="5">5.1.1.1</ecNumber>
    </recommendedName>
</protein>
<evidence type="ECO:0000256" key="6">
    <source>
        <dbReference type="PIRSR" id="PIRSR600821-50"/>
    </source>
</evidence>
<dbReference type="InterPro" id="IPR011079">
    <property type="entry name" value="Ala_racemase_C"/>
</dbReference>
<evidence type="ECO:0000313" key="9">
    <source>
        <dbReference type="EMBL" id="PQV64031.1"/>
    </source>
</evidence>
<comment type="catalytic activity">
    <reaction evidence="1 5">
        <text>L-alanine = D-alanine</text>
        <dbReference type="Rhea" id="RHEA:20249"/>
        <dbReference type="ChEBI" id="CHEBI:57416"/>
        <dbReference type="ChEBI" id="CHEBI:57972"/>
        <dbReference type="EC" id="5.1.1.1"/>
    </reaction>
</comment>
<comment type="caution">
    <text evidence="9">The sequence shown here is derived from an EMBL/GenBank/DDBJ whole genome shotgun (WGS) entry which is preliminary data.</text>
</comment>
<dbReference type="Gene3D" id="2.40.37.10">
    <property type="entry name" value="Lyase, Ornithine Decarboxylase, Chain A, domain 1"/>
    <property type="match status" value="1"/>
</dbReference>
<comment type="pathway">
    <text evidence="5">Amino-acid biosynthesis; D-alanine biosynthesis; D-alanine from L-alanine: step 1/1.</text>
</comment>
<dbReference type="Gene3D" id="3.20.20.10">
    <property type="entry name" value="Alanine racemase"/>
    <property type="match status" value="1"/>
</dbReference>
<organism evidence="9 10">
    <name type="scientific">Abditibacterium utsteinense</name>
    <dbReference type="NCBI Taxonomy" id="1960156"/>
    <lineage>
        <taxon>Bacteria</taxon>
        <taxon>Pseudomonadati</taxon>
        <taxon>Abditibacteriota</taxon>
        <taxon>Abditibacteriia</taxon>
        <taxon>Abditibacteriales</taxon>
        <taxon>Abditibacteriaceae</taxon>
        <taxon>Abditibacterium</taxon>
    </lineage>
</organism>
<feature type="active site" description="Proton acceptor; specific for D-alanine" evidence="5">
    <location>
        <position position="39"/>
    </location>
</feature>
<feature type="active site" description="Proton acceptor; specific for L-alanine" evidence="5">
    <location>
        <position position="266"/>
    </location>
</feature>
<evidence type="ECO:0000256" key="4">
    <source>
        <dbReference type="ARBA" id="ARBA00023235"/>
    </source>
</evidence>
<dbReference type="PANTHER" id="PTHR30511">
    <property type="entry name" value="ALANINE RACEMASE"/>
    <property type="match status" value="1"/>
</dbReference>
<dbReference type="Proteomes" id="UP000237684">
    <property type="component" value="Unassembled WGS sequence"/>
</dbReference>
<dbReference type="CDD" id="cd00430">
    <property type="entry name" value="PLPDE_III_AR"/>
    <property type="match status" value="1"/>
</dbReference>
<dbReference type="OrthoDB" id="9813814at2"/>
<dbReference type="InterPro" id="IPR029066">
    <property type="entry name" value="PLP-binding_barrel"/>
</dbReference>
<evidence type="ECO:0000256" key="2">
    <source>
        <dbReference type="ARBA" id="ARBA00001933"/>
    </source>
</evidence>
<comment type="function">
    <text evidence="5">Catalyzes the interconversion of L-alanine and D-alanine. May also act on other amino acids.</text>
</comment>
<dbReference type="InterPro" id="IPR001608">
    <property type="entry name" value="Ala_racemase_N"/>
</dbReference>
<dbReference type="GO" id="GO:0030170">
    <property type="term" value="F:pyridoxal phosphate binding"/>
    <property type="evidence" value="ECO:0007669"/>
    <property type="project" value="UniProtKB-UniRule"/>
</dbReference>
<dbReference type="HAMAP" id="MF_01201">
    <property type="entry name" value="Ala_racemase"/>
    <property type="match status" value="1"/>
</dbReference>
<feature type="modified residue" description="N6-(pyridoxal phosphate)lysine" evidence="5 6">
    <location>
        <position position="39"/>
    </location>
</feature>
<name>A0A2S8STA3_9BACT</name>
<keyword evidence="10" id="KW-1185">Reference proteome</keyword>
<feature type="binding site" evidence="5 7">
    <location>
        <position position="138"/>
    </location>
    <ligand>
        <name>substrate</name>
    </ligand>
</feature>
<dbReference type="Pfam" id="PF01168">
    <property type="entry name" value="Ala_racemase_N"/>
    <property type="match status" value="1"/>
</dbReference>
<dbReference type="PANTHER" id="PTHR30511:SF0">
    <property type="entry name" value="ALANINE RACEMASE, CATABOLIC-RELATED"/>
    <property type="match status" value="1"/>
</dbReference>
<evidence type="ECO:0000256" key="5">
    <source>
        <dbReference type="HAMAP-Rule" id="MF_01201"/>
    </source>
</evidence>
<dbReference type="EMBL" id="NIGF01000007">
    <property type="protein sequence ID" value="PQV64031.1"/>
    <property type="molecule type" value="Genomic_DNA"/>
</dbReference>
<keyword evidence="4 5" id="KW-0413">Isomerase</keyword>
<dbReference type="GO" id="GO:0005829">
    <property type="term" value="C:cytosol"/>
    <property type="evidence" value="ECO:0007669"/>
    <property type="project" value="TreeGrafter"/>
</dbReference>
<dbReference type="SUPFAM" id="SSF51419">
    <property type="entry name" value="PLP-binding barrel"/>
    <property type="match status" value="1"/>
</dbReference>
<dbReference type="InterPro" id="IPR000821">
    <property type="entry name" value="Ala_racemase"/>
</dbReference>
<evidence type="ECO:0000259" key="8">
    <source>
        <dbReference type="SMART" id="SM01005"/>
    </source>
</evidence>
<evidence type="ECO:0000256" key="7">
    <source>
        <dbReference type="PIRSR" id="PIRSR600821-52"/>
    </source>
</evidence>
<dbReference type="UniPathway" id="UPA00042">
    <property type="reaction ID" value="UER00497"/>
</dbReference>
<accession>A0A2S8STA3</accession>
<feature type="domain" description="Alanine racemase C-terminal" evidence="8">
    <location>
        <begin position="245"/>
        <end position="368"/>
    </location>
</feature>
<feature type="binding site" evidence="5 7">
    <location>
        <position position="314"/>
    </location>
    <ligand>
        <name>substrate</name>
    </ligand>
</feature>
<proteinExistence type="inferred from homology"/>
<dbReference type="SUPFAM" id="SSF50621">
    <property type="entry name" value="Alanine racemase C-terminal domain-like"/>
    <property type="match status" value="1"/>
</dbReference>
<dbReference type="GO" id="GO:0030632">
    <property type="term" value="P:D-alanine biosynthetic process"/>
    <property type="evidence" value="ECO:0007669"/>
    <property type="project" value="UniProtKB-UniRule"/>
</dbReference>
<dbReference type="NCBIfam" id="TIGR00492">
    <property type="entry name" value="alr"/>
    <property type="match status" value="1"/>
</dbReference>